<evidence type="ECO:0000259" key="3">
    <source>
        <dbReference type="Pfam" id="PF19081"/>
    </source>
</evidence>
<dbReference type="NCBIfam" id="TIGR04183">
    <property type="entry name" value="Por_Secre_tail"/>
    <property type="match status" value="1"/>
</dbReference>
<accession>A0ABY9RAB6</accession>
<dbReference type="Proteomes" id="UP001180481">
    <property type="component" value="Chromosome"/>
</dbReference>
<protein>
    <submittedName>
        <fullName evidence="4">T9SS type A sorting domain-containing protein</fullName>
    </submittedName>
</protein>
<gene>
    <name evidence="4" type="ORF">RF683_09890</name>
</gene>
<name>A0ABY9RAB6_9FLAO</name>
<dbReference type="InterPro" id="IPR044023">
    <property type="entry name" value="Ig_7"/>
</dbReference>
<dbReference type="EMBL" id="CP133721">
    <property type="protein sequence ID" value="WMW77788.1"/>
    <property type="molecule type" value="Genomic_DNA"/>
</dbReference>
<proteinExistence type="predicted"/>
<evidence type="ECO:0000259" key="2">
    <source>
        <dbReference type="Pfam" id="PF18962"/>
    </source>
</evidence>
<keyword evidence="5" id="KW-1185">Reference proteome</keyword>
<sequence>MTNFYKTTVASFQKNKKGKRFLGLISIFLLFFSLFESHAQTTIINPAAEGGFNLGNTFAANGWTVANQGTNPSKWVVGNAVSATTTATTASVVSGTTTLTLTTGNANIYPGMKVTALESVLAPNTYVSAITGTALTLSNATIAASGTPVTLTFGFGSNDGAVGSSATVANGSATITLSVANPGIVVGQSITVTSGTAVLAPNTYVTNVSGTTITLSQPTIALSATAVTYSFGATTSNISGNAAYVSNDGGSTNTPYGYAGNRTLYFYRDVTVSAAQQAMTLTFDVKSPIASSSGWQVWVAPTSQSIVGTDTQVTAPFLNTVSWPGATLIAFNHTSQVGTTKQTAFIPKSFAGTTFRLIFVWTNGSSALTLPSVAIDNISLVSRPATDINSIGTGLWSNPAIWDIAVPTPADTVIINASNVVSIDCKYSGANDLFIAGTGATLQWANTGTVLDEFKISNDLGISGSGARFNVYESGLPANGKKLFVAHDINITAGGRFDTSAPAFTSNYGYLNLNGSTVQTVTVDGTSFVGGTTNITTTNTNQQNVIGQLAINNTSTATPNIIWNANNIKIGGKFLNSTGRIALGTNKITIGNYSSISGTSELLNAGTGFIGGTVSKWISNSYTNTVPPGVDYPFGITNNFGTIYQILDASGNNRWMLVYPDAIPATAGEVAVSYTDANTVTTGLSVADGSYTINNRYDGNWTITTPNSNTSGTGAAITFAANATTNTFRLGAYATGGYVANDGTSRLMNATAALAGTHQDGTTTPFAFRTGIPLTSLVASPIYVGASSSSVISTSGAAISATTGLWNSATTWVGGVVPTACQPVIIAAGHTVTVSGTAVAGNVTIKNGATLVNASGTLTVGCSGNNSFLINNGTYTCNGGVVTVNGFVSHGASSAFNHTGGDIIVDGNDNGNVATSVGFGGSIFKIETSNLNLTGGKITIVDPLVNSGTSITASSIGAFTSTTEGTTGTFSGNVGTTAVTSGATSIVMASNAASSNMYAVGMYVSGTGIAAGTTITNLTVNGVSGAATITLSTATTAAISAGTTLQFSSMANGCNRITLAINSINANLAVGEGVSGPGIPAGTLITAITTNTLSGIGSSLVSLTLSNNVTGLTINPINTAQTISFDPVTPGSYASVLSATNSNIIPGMVVVGTGLPEGTYVTDITGTSIKFSQPILSGAPSPLSLNFYSKNFEGSGAFVYDSPNHYAAGLGHTLQIGDGVSTQKGAVTTYGFNCVFQKYIVGGMLSLGNLIINAPDGNSRFMNSMTGPGNNGSCNMNVQGNFTITAGSVFKKHGANSTLYVGGNLVNNGSLFTGLGGITLVMGNFSNGFCVPSTIAQTISGTGTFSNNLYSLAAGYPGSIASLNINNTNTSGVTLNVANFRAQGVTLTNGILHTSLSYPLLVGDFIGAGTINTSSNTTPNGSGVALAGYPRYVEGPLQVIIPTAATATQFKPFPLGKNGKFLPIQIAGAGGVELLAEAFDTNSGTTTANASLLSSNRWKVTRVGTGGAFTAFNVQLGNSDVTASNILVQASTDQGTYDTFAGNTTIYNGAVGFGLPYDTPTKTNTPVLSLTTAPTTGYTGYFSYAQGAACSGTPAPGNTIASAANVCGGAPTTLSLQNTTTGTGVTYQWQISTDGGITFSNISGATSSTYIAYPLVNSSYQCNVSCSNGTPVNSTPIAITLSNTAIPTVTGTTICNAGVANLSASGTGTLSWYGTATGSSVLATGTSYAPTISTTTTYYVSSTTVSSNSAGQTTPTGTSTATTNFKGLSFDATRAFKLNSVTVYPKNTAAGQTPITIRLYDATGNIVPGTSDVTFTPTLNTGTANTISQTVTLNYNVPVGTGYRLVAAYGMGSNNTLGTSTATQTFPAAYSSFTITGNVSDLSTAPSTTAGAYNCFFNIQIDEYCETARVPVTATVIATPTISSTAATCSAAGTSTISNYDASLTYTFSPTGPTVGTGGAISNATAGTAYTVTAANANCTSASASFNNAVQLAAPATPTISSTAATCSAAGTSTISNYDASLTYTFSPTGPTVGTGGAISNATAGTPYTVTGANANCTSASASFTNAVQLAAPATPTISTTAATCSAAGTSTISNYNATLTYTFSPTGPTVGTGGVISNATAGTAYTVTAANANCTSASASFNNAVQLAAPATPTISSTAATCSAAGTSTISNYDASLTYTFSPTGPTVGTGGAISNATAGTPYTVTGANANCTSASASFTNAVQLAAPATPTISTTAATCSAAGTSTISNYNATLTYTFSPTGPTVGTGGVISNATAGTAYTVTAANANCTSASASFTNAVQLAAPATPTISTTAATCSAAGTSTISNYNATLTYTFSPTGPTVGTGGVISNATAGTAYTVTAANANCTSASASFTNAVQLAAPATPTISTTAATCSAAGTSTISNYNATLTYTFSPTGPTVGTGGVISNATAGTAYTVTGANANCTSASASFTNAVQLAAPATPIVSTTAATCSAAGTSTISNYNATLTYTFSPTGPTVGTGGVISNATAGTAYTVTGANANCTSASASFTNAVQLATPATPTGSAVQNLTGGVASDVTIEDIVVTGSNGNWYVTQSDALANINPLPVGTVLVSGNTYYTISVSSAGCISSTALAVTVNVTLGAEAFEIKNLTVYPNPIENELNINSNDLITRIEVYDMLGQLIKSITNNSNSLRTDLNELSSSTYIIKVYSDQKIQTIKMIKK</sequence>
<dbReference type="Pfam" id="PF19081">
    <property type="entry name" value="Ig_7"/>
    <property type="match status" value="1"/>
</dbReference>
<evidence type="ECO:0000256" key="1">
    <source>
        <dbReference type="ARBA" id="ARBA00022729"/>
    </source>
</evidence>
<organism evidence="4 5">
    <name type="scientific">Flavobacterium nakdongensis</name>
    <dbReference type="NCBI Taxonomy" id="3073563"/>
    <lineage>
        <taxon>Bacteria</taxon>
        <taxon>Pseudomonadati</taxon>
        <taxon>Bacteroidota</taxon>
        <taxon>Flavobacteriia</taxon>
        <taxon>Flavobacteriales</taxon>
        <taxon>Flavobacteriaceae</taxon>
        <taxon>Flavobacterium</taxon>
    </lineage>
</organism>
<dbReference type="InterPro" id="IPR026444">
    <property type="entry name" value="Secre_tail"/>
</dbReference>
<dbReference type="Pfam" id="PF18962">
    <property type="entry name" value="Por_Secre_tail"/>
    <property type="match status" value="1"/>
</dbReference>
<feature type="domain" description="Ig-like" evidence="3">
    <location>
        <begin position="1686"/>
        <end position="1747"/>
    </location>
</feature>
<reference evidence="4" key="1">
    <citation type="submission" date="2023-09" db="EMBL/GenBank/DDBJ databases">
        <title>Flavobacterium sp. 20NA77.7 isolated from freshwater.</title>
        <authorList>
            <person name="Le V."/>
            <person name="Ko S.-R."/>
            <person name="Ahn C.-Y."/>
            <person name="Oh H.-M."/>
        </authorList>
    </citation>
    <scope>NUCLEOTIDE SEQUENCE</scope>
    <source>
        <strain evidence="4">20NA77.7</strain>
    </source>
</reference>
<evidence type="ECO:0000313" key="5">
    <source>
        <dbReference type="Proteomes" id="UP001180481"/>
    </source>
</evidence>
<feature type="domain" description="Secretion system C-terminal sorting" evidence="2">
    <location>
        <begin position="2636"/>
        <end position="2703"/>
    </location>
</feature>
<keyword evidence="1" id="KW-0732">Signal</keyword>
<dbReference type="Gene3D" id="2.60.40.2700">
    <property type="match status" value="1"/>
</dbReference>
<evidence type="ECO:0000313" key="4">
    <source>
        <dbReference type="EMBL" id="WMW77788.1"/>
    </source>
</evidence>
<dbReference type="RefSeq" id="WP_309532123.1">
    <property type="nucleotide sequence ID" value="NZ_CP133721.1"/>
</dbReference>